<evidence type="ECO:0000259" key="12">
    <source>
        <dbReference type="PROSITE" id="PS50109"/>
    </source>
</evidence>
<dbReference type="InterPro" id="IPR036097">
    <property type="entry name" value="HisK_dim/P_sf"/>
</dbReference>
<dbReference type="InterPro" id="IPR042240">
    <property type="entry name" value="CHASE_sf"/>
</dbReference>
<dbReference type="GO" id="GO:0000155">
    <property type="term" value="F:phosphorelay sensor kinase activity"/>
    <property type="evidence" value="ECO:0007669"/>
    <property type="project" value="InterPro"/>
</dbReference>
<keyword evidence="9" id="KW-0902">Two-component regulatory system</keyword>
<dbReference type="InterPro" id="IPR036890">
    <property type="entry name" value="HATPase_C_sf"/>
</dbReference>
<reference evidence="14" key="1">
    <citation type="journal article" date="2015" name="Nature">
        <title>Complex archaea that bridge the gap between prokaryotes and eukaryotes.</title>
        <authorList>
            <person name="Spang A."/>
            <person name="Saw J.H."/>
            <person name="Jorgensen S.L."/>
            <person name="Zaremba-Niedzwiedzka K."/>
            <person name="Martijn J."/>
            <person name="Lind A.E."/>
            <person name="van Eijk R."/>
            <person name="Schleper C."/>
            <person name="Guy L."/>
            <person name="Ettema T.J."/>
        </authorList>
    </citation>
    <scope>NUCLEOTIDE SEQUENCE</scope>
</reference>
<dbReference type="Gene3D" id="3.30.565.10">
    <property type="entry name" value="Histidine kinase-like ATPase, C-terminal domain"/>
    <property type="match status" value="1"/>
</dbReference>
<proteinExistence type="predicted"/>
<name>A0A0F9T7T5_9ZZZZ</name>
<dbReference type="EC" id="2.7.13.3" evidence="3"/>
<dbReference type="Pfam" id="PF03924">
    <property type="entry name" value="CHASE"/>
    <property type="match status" value="1"/>
</dbReference>
<dbReference type="InterPro" id="IPR003661">
    <property type="entry name" value="HisK_dim/P_dom"/>
</dbReference>
<dbReference type="GO" id="GO:0009927">
    <property type="term" value="F:histidine phosphotransfer kinase activity"/>
    <property type="evidence" value="ECO:0007669"/>
    <property type="project" value="TreeGrafter"/>
</dbReference>
<feature type="transmembrane region" description="Helical" evidence="11">
    <location>
        <begin position="7"/>
        <end position="29"/>
    </location>
</feature>
<dbReference type="PROSITE" id="PS50839">
    <property type="entry name" value="CHASE"/>
    <property type="match status" value="1"/>
</dbReference>
<dbReference type="InterPro" id="IPR006189">
    <property type="entry name" value="CHASE_dom"/>
</dbReference>
<dbReference type="Gene3D" id="3.30.450.20">
    <property type="entry name" value="PAS domain"/>
    <property type="match status" value="2"/>
</dbReference>
<dbReference type="PRINTS" id="PR00344">
    <property type="entry name" value="BCTRLSENSOR"/>
</dbReference>
<dbReference type="SUPFAM" id="SSF47384">
    <property type="entry name" value="Homodimeric domain of signal transducing histidine kinase"/>
    <property type="match status" value="1"/>
</dbReference>
<dbReference type="InterPro" id="IPR005467">
    <property type="entry name" value="His_kinase_dom"/>
</dbReference>
<evidence type="ECO:0000256" key="9">
    <source>
        <dbReference type="ARBA" id="ARBA00023012"/>
    </source>
</evidence>
<comment type="subcellular location">
    <subcellularLocation>
        <location evidence="2">Membrane</location>
    </subcellularLocation>
</comment>
<evidence type="ECO:0000256" key="6">
    <source>
        <dbReference type="ARBA" id="ARBA00022692"/>
    </source>
</evidence>
<evidence type="ECO:0000256" key="4">
    <source>
        <dbReference type="ARBA" id="ARBA00022553"/>
    </source>
</evidence>
<organism evidence="14">
    <name type="scientific">marine sediment metagenome</name>
    <dbReference type="NCBI Taxonomy" id="412755"/>
    <lineage>
        <taxon>unclassified sequences</taxon>
        <taxon>metagenomes</taxon>
        <taxon>ecological metagenomes</taxon>
    </lineage>
</organism>
<dbReference type="EMBL" id="LAZR01001415">
    <property type="protein sequence ID" value="KKN45036.1"/>
    <property type="molecule type" value="Genomic_DNA"/>
</dbReference>
<evidence type="ECO:0000259" key="13">
    <source>
        <dbReference type="PROSITE" id="PS50839"/>
    </source>
</evidence>
<keyword evidence="7" id="KW-0418">Kinase</keyword>
<dbReference type="Gene3D" id="3.30.450.350">
    <property type="entry name" value="CHASE domain"/>
    <property type="match status" value="1"/>
</dbReference>
<accession>A0A0F9T7T5</accession>
<comment type="catalytic activity">
    <reaction evidence="1">
        <text>ATP + protein L-histidine = ADP + protein N-phospho-L-histidine.</text>
        <dbReference type="EC" id="2.7.13.3"/>
    </reaction>
</comment>
<gene>
    <name evidence="14" type="ORF">LCGC14_0687140</name>
</gene>
<keyword evidence="4" id="KW-0597">Phosphoprotein</keyword>
<keyword evidence="6 11" id="KW-0812">Transmembrane</keyword>
<dbReference type="CDD" id="cd16922">
    <property type="entry name" value="HATPase_EvgS-ArcB-TorS-like"/>
    <property type="match status" value="1"/>
</dbReference>
<evidence type="ECO:0000256" key="11">
    <source>
        <dbReference type="SAM" id="Phobius"/>
    </source>
</evidence>
<dbReference type="Gene3D" id="1.10.287.130">
    <property type="match status" value="1"/>
</dbReference>
<keyword evidence="5" id="KW-0808">Transferase</keyword>
<dbReference type="InterPro" id="IPR013655">
    <property type="entry name" value="PAS_fold_3"/>
</dbReference>
<dbReference type="SMART" id="SM01079">
    <property type="entry name" value="CHASE"/>
    <property type="match status" value="1"/>
</dbReference>
<dbReference type="Pfam" id="PF02518">
    <property type="entry name" value="HATPase_c"/>
    <property type="match status" value="1"/>
</dbReference>
<dbReference type="CDD" id="cd00082">
    <property type="entry name" value="HisKA"/>
    <property type="match status" value="1"/>
</dbReference>
<dbReference type="SMART" id="SM00387">
    <property type="entry name" value="HATPase_c"/>
    <property type="match status" value="1"/>
</dbReference>
<evidence type="ECO:0000256" key="10">
    <source>
        <dbReference type="ARBA" id="ARBA00023136"/>
    </source>
</evidence>
<protein>
    <recommendedName>
        <fullName evidence="3">histidine kinase</fullName>
        <ecNumber evidence="3">2.7.13.3</ecNumber>
    </recommendedName>
</protein>
<keyword evidence="10 11" id="KW-0472">Membrane</keyword>
<dbReference type="InterPro" id="IPR035965">
    <property type="entry name" value="PAS-like_dom_sf"/>
</dbReference>
<dbReference type="PANTHER" id="PTHR43047">
    <property type="entry name" value="TWO-COMPONENT HISTIDINE PROTEIN KINASE"/>
    <property type="match status" value="1"/>
</dbReference>
<feature type="domain" description="Histidine kinase" evidence="12">
    <location>
        <begin position="586"/>
        <end position="805"/>
    </location>
</feature>
<dbReference type="InterPro" id="IPR003594">
    <property type="entry name" value="HATPase_dom"/>
</dbReference>
<evidence type="ECO:0000313" key="14">
    <source>
        <dbReference type="EMBL" id="KKN45036.1"/>
    </source>
</evidence>
<feature type="domain" description="CHASE" evidence="13">
    <location>
        <begin position="135"/>
        <end position="235"/>
    </location>
</feature>
<dbReference type="SUPFAM" id="SSF55785">
    <property type="entry name" value="PYP-like sensor domain (PAS domain)"/>
    <property type="match status" value="1"/>
</dbReference>
<dbReference type="Pfam" id="PF00512">
    <property type="entry name" value="HisKA"/>
    <property type="match status" value="1"/>
</dbReference>
<dbReference type="GO" id="GO:0005886">
    <property type="term" value="C:plasma membrane"/>
    <property type="evidence" value="ECO:0007669"/>
    <property type="project" value="TreeGrafter"/>
</dbReference>
<evidence type="ECO:0000256" key="2">
    <source>
        <dbReference type="ARBA" id="ARBA00004370"/>
    </source>
</evidence>
<dbReference type="InterPro" id="IPR004358">
    <property type="entry name" value="Sig_transdc_His_kin-like_C"/>
</dbReference>
<evidence type="ECO:0000256" key="3">
    <source>
        <dbReference type="ARBA" id="ARBA00012438"/>
    </source>
</evidence>
<dbReference type="SMART" id="SM00388">
    <property type="entry name" value="HisKA"/>
    <property type="match status" value="1"/>
</dbReference>
<comment type="caution">
    <text evidence="14">The sequence shown here is derived from an EMBL/GenBank/DDBJ whole genome shotgun (WGS) entry which is preliminary data.</text>
</comment>
<dbReference type="FunFam" id="1.10.287.130:FF:000001">
    <property type="entry name" value="Two-component sensor histidine kinase"/>
    <property type="match status" value="1"/>
</dbReference>
<keyword evidence="8 11" id="KW-1133">Transmembrane helix</keyword>
<dbReference type="PANTHER" id="PTHR43047:SF72">
    <property type="entry name" value="OSMOSENSING HISTIDINE PROTEIN KINASE SLN1"/>
    <property type="match status" value="1"/>
</dbReference>
<evidence type="ECO:0000256" key="1">
    <source>
        <dbReference type="ARBA" id="ARBA00000085"/>
    </source>
</evidence>
<evidence type="ECO:0000256" key="7">
    <source>
        <dbReference type="ARBA" id="ARBA00022777"/>
    </source>
</evidence>
<evidence type="ECO:0000256" key="5">
    <source>
        <dbReference type="ARBA" id="ARBA00022679"/>
    </source>
</evidence>
<dbReference type="Pfam" id="PF08447">
    <property type="entry name" value="PAS_3"/>
    <property type="match status" value="1"/>
</dbReference>
<evidence type="ECO:0000256" key="8">
    <source>
        <dbReference type="ARBA" id="ARBA00022989"/>
    </source>
</evidence>
<sequence>MTKTHRALIYQAVLVAVCVSLSYVSFVLVHNIATTRSQGNFNVLVDQSLNLIYQQGDKFNRTLDGIAGLVLASDAVTSTELSAYANALDLHKDKMASNAIGFASLGQVTDQSPINYVNTHLVETALPTPVDGSASDHFVIRLAEPRPRHASLLGYDFANNTDLLSAALTARETGETVASTGVPEVNEASASREVFLLRPVYRTLPDTEANTSERAFVGFAFLITNFGQVFVDLASAQEKLVLLRVEYDDHTDHTVISNSKFVVHKSLQMYGQVLNLVWESTPEFEALQPFRARWVVLSLGLLITALISTVVAVFSRRDRMITAIVEQKTRDLETQDKEKRSILENAMLAIVSANAAGEILDTNDAAKKLLRPLDAHQQVKGKLLHQLLPSFDTESPDGASKLHLNATSGKSDDLTIEVEKNTWVTADGDTRITLLLRDITTSERHAQELREAEQRWNLALMGAQIGVFDLNLEHDTSIVSDTWRNTLRIADQMGALDPYRLQLDRIHPDDLPILQLAEMACIDGETDHAKACFRVNVGQDEWRWIKSDAVVVKRAADGTALRMLGIQLDVTESFQLDQMKHDFVATVSHELRTPLTSIKGALGLLAPQVKGEKPQATDRLIEIATSNCDRLTKLVNDLLDMEKLNAGSMSHDTKPENLADIMVLATEQLETYASQWEVDLEVAMAQGDQYILTDKLRLTQVLTNLLSNACKFAYPGTKVCLTSEVLPTFIKVSVSNLGNGISKEFRGQIFQPFSQADNSDTRQRGGTGLGLNISRHLIEAMGGEIGFESEPGKETFFWFTCPLADWDEVENAA</sequence>
<dbReference type="PROSITE" id="PS50109">
    <property type="entry name" value="HIS_KIN"/>
    <property type="match status" value="1"/>
</dbReference>
<dbReference type="SUPFAM" id="SSF55874">
    <property type="entry name" value="ATPase domain of HSP90 chaperone/DNA topoisomerase II/histidine kinase"/>
    <property type="match status" value="1"/>
</dbReference>
<feature type="transmembrane region" description="Helical" evidence="11">
    <location>
        <begin position="294"/>
        <end position="314"/>
    </location>
</feature>
<dbReference type="AlphaFoldDB" id="A0A0F9T7T5"/>